<dbReference type="PANTHER" id="PTHR43092:SF2">
    <property type="entry name" value="HERCYNYLCYSTEINE SULFOXIDE LYASE"/>
    <property type="match status" value="1"/>
</dbReference>
<evidence type="ECO:0000259" key="2">
    <source>
        <dbReference type="Pfam" id="PF00266"/>
    </source>
</evidence>
<proteinExistence type="predicted"/>
<dbReference type="InterPro" id="IPR015424">
    <property type="entry name" value="PyrdxlP-dep_Trfase"/>
</dbReference>
<dbReference type="EMBL" id="JAZHXI010000006">
    <property type="protein sequence ID" value="KAL2070800.1"/>
    <property type="molecule type" value="Genomic_DNA"/>
</dbReference>
<name>A0ABR4CLJ4_9HELO</name>
<organism evidence="3 4">
    <name type="scientific">Oculimacula yallundae</name>
    <dbReference type="NCBI Taxonomy" id="86028"/>
    <lineage>
        <taxon>Eukaryota</taxon>
        <taxon>Fungi</taxon>
        <taxon>Dikarya</taxon>
        <taxon>Ascomycota</taxon>
        <taxon>Pezizomycotina</taxon>
        <taxon>Leotiomycetes</taxon>
        <taxon>Helotiales</taxon>
        <taxon>Ploettnerulaceae</taxon>
        <taxon>Oculimacula</taxon>
    </lineage>
</organism>
<gene>
    <name evidence="3" type="ORF">VTL71DRAFT_13826</name>
</gene>
<dbReference type="PANTHER" id="PTHR43092">
    <property type="entry name" value="L-CYSTEINE DESULFHYDRASE"/>
    <property type="match status" value="1"/>
</dbReference>
<sequence length="454" mass="50843">MASSLLKKMGEVSLEPSPTYERTPFGKEMLKHFSFDPSYKNLNHGSFGTFPRVIRDKQREYQDLCESAPDPFIRYTYPKLSDVAREAIAKVINAPAEKVVFVPNATTGVNTVLRNIVWNEDGKDEILYFKQIYGACLKTIEYVCETHHNIVTPREITPTYPLSDSSLITLFKDAISASRAAGKRPRLAIYDAISSLPGLRLPFEALTKICAEEGILSLIDAAHGIGHIALDMATLDPDFLITNAHKWLFVPRGCAIFYVPLRNQGLMRSSLPTSHGFVPKTVGGTSTLMPLPPPTKSEFVNQFEFVGTIDNTNYLVAAEAVKWREEVCGGEEAIMEYNSRLAREGGKLVAQILGTEVLDNEERSLTNCCLVNILLPIAVDDEVVEGMATIKPEQVAKTKEWLQETLIDEYKTFVAIWLFQGRFWARLSGQVYLDMEDFEWAGKTLKTLCERVGK</sequence>
<protein>
    <recommendedName>
        <fullName evidence="2">Aminotransferase class V domain-containing protein</fullName>
    </recommendedName>
</protein>
<feature type="domain" description="Aminotransferase class V" evidence="2">
    <location>
        <begin position="81"/>
        <end position="368"/>
    </location>
</feature>
<dbReference type="InterPro" id="IPR015421">
    <property type="entry name" value="PyrdxlP-dep_Trfase_major"/>
</dbReference>
<reference evidence="3 4" key="1">
    <citation type="journal article" date="2024" name="Commun. Biol.">
        <title>Comparative genomic analysis of thermophilic fungi reveals convergent evolutionary adaptations and gene losses.</title>
        <authorList>
            <person name="Steindorff A.S."/>
            <person name="Aguilar-Pontes M.V."/>
            <person name="Robinson A.J."/>
            <person name="Andreopoulos B."/>
            <person name="LaButti K."/>
            <person name="Kuo A."/>
            <person name="Mondo S."/>
            <person name="Riley R."/>
            <person name="Otillar R."/>
            <person name="Haridas S."/>
            <person name="Lipzen A."/>
            <person name="Grimwood J."/>
            <person name="Schmutz J."/>
            <person name="Clum A."/>
            <person name="Reid I.D."/>
            <person name="Moisan M.C."/>
            <person name="Butler G."/>
            <person name="Nguyen T.T.M."/>
            <person name="Dewar K."/>
            <person name="Conant G."/>
            <person name="Drula E."/>
            <person name="Henrissat B."/>
            <person name="Hansel C."/>
            <person name="Singer S."/>
            <person name="Hutchinson M.I."/>
            <person name="de Vries R.P."/>
            <person name="Natvig D.O."/>
            <person name="Powell A.J."/>
            <person name="Tsang A."/>
            <person name="Grigoriev I.V."/>
        </authorList>
    </citation>
    <scope>NUCLEOTIDE SEQUENCE [LARGE SCALE GENOMIC DNA]</scope>
    <source>
        <strain evidence="3 4">CBS 494.80</strain>
    </source>
</reference>
<keyword evidence="1" id="KW-0663">Pyridoxal phosphate</keyword>
<evidence type="ECO:0000256" key="1">
    <source>
        <dbReference type="ARBA" id="ARBA00022898"/>
    </source>
</evidence>
<evidence type="ECO:0000313" key="3">
    <source>
        <dbReference type="EMBL" id="KAL2070800.1"/>
    </source>
</evidence>
<dbReference type="InterPro" id="IPR000192">
    <property type="entry name" value="Aminotrans_V_dom"/>
</dbReference>
<evidence type="ECO:0000313" key="4">
    <source>
        <dbReference type="Proteomes" id="UP001595075"/>
    </source>
</evidence>
<dbReference type="Gene3D" id="3.40.640.10">
    <property type="entry name" value="Type I PLP-dependent aspartate aminotransferase-like (Major domain)"/>
    <property type="match status" value="1"/>
</dbReference>
<dbReference type="Pfam" id="PF00266">
    <property type="entry name" value="Aminotran_5"/>
    <property type="match status" value="1"/>
</dbReference>
<dbReference type="Proteomes" id="UP001595075">
    <property type="component" value="Unassembled WGS sequence"/>
</dbReference>
<accession>A0ABR4CLJ4</accession>
<comment type="caution">
    <text evidence="3">The sequence shown here is derived from an EMBL/GenBank/DDBJ whole genome shotgun (WGS) entry which is preliminary data.</text>
</comment>
<dbReference type="SUPFAM" id="SSF53383">
    <property type="entry name" value="PLP-dependent transferases"/>
    <property type="match status" value="1"/>
</dbReference>
<keyword evidence="4" id="KW-1185">Reference proteome</keyword>